<evidence type="ECO:0000256" key="10">
    <source>
        <dbReference type="RuleBase" id="RU361274"/>
    </source>
</evidence>
<sequence>MRKKTIHDISVYEFPGMETTTLLTKKPFDMHKVNGEGNRNKIAACLDIPSEHLVFPDQQHTSNVGLVTSGNPDHSFSNTDALITNETNLALGVVTADCVPILLFDRAKKAIGAVHAGWRGTNARIVAKTIRAMQVNFGTKPYELSVGIGPSISPEVYEVGADVFDAFFEAGHNVDLFFKPKINGKYLLNLWKANYMQLIYMGVADISIEQAKMCTFMLHDDFYSARREGIKTGRNAAIIKNQK</sequence>
<dbReference type="PANTHER" id="PTHR30616:SF2">
    <property type="entry name" value="PURINE NUCLEOSIDE PHOSPHORYLASE LACC1"/>
    <property type="match status" value="1"/>
</dbReference>
<keyword evidence="12" id="KW-1185">Reference proteome</keyword>
<evidence type="ECO:0000256" key="8">
    <source>
        <dbReference type="ARBA" id="ARBA00048968"/>
    </source>
</evidence>
<dbReference type="PANTHER" id="PTHR30616">
    <property type="entry name" value="UNCHARACTERIZED PROTEIN YFIH"/>
    <property type="match status" value="1"/>
</dbReference>
<name>A0A0S2HYL2_9BACT</name>
<proteinExistence type="inferred from homology"/>
<reference evidence="11 12" key="1">
    <citation type="submission" date="2015-11" db="EMBL/GenBank/DDBJ databases">
        <title>Description and complete genome sequence of a novel strain predominating in hypersaline microbial mats and representing a new family of the Bacteriodetes phylum.</title>
        <authorList>
            <person name="Spring S."/>
            <person name="Bunk B."/>
            <person name="Sproer C."/>
            <person name="Klenk H.-P."/>
        </authorList>
    </citation>
    <scope>NUCLEOTIDE SEQUENCE [LARGE SCALE GENOMIC DNA]</scope>
    <source>
        <strain evidence="11 12">L21-Spi-D4</strain>
    </source>
</reference>
<evidence type="ECO:0000256" key="1">
    <source>
        <dbReference type="ARBA" id="ARBA00000553"/>
    </source>
</evidence>
<dbReference type="RefSeq" id="WP_057952590.1">
    <property type="nucleotide sequence ID" value="NZ_CP013118.1"/>
</dbReference>
<evidence type="ECO:0000256" key="3">
    <source>
        <dbReference type="ARBA" id="ARBA00022679"/>
    </source>
</evidence>
<comment type="catalytic activity">
    <reaction evidence="1">
        <text>inosine + phosphate = alpha-D-ribose 1-phosphate + hypoxanthine</text>
        <dbReference type="Rhea" id="RHEA:27646"/>
        <dbReference type="ChEBI" id="CHEBI:17368"/>
        <dbReference type="ChEBI" id="CHEBI:17596"/>
        <dbReference type="ChEBI" id="CHEBI:43474"/>
        <dbReference type="ChEBI" id="CHEBI:57720"/>
        <dbReference type="EC" id="2.4.2.1"/>
    </reaction>
    <physiologicalReaction direction="left-to-right" evidence="1">
        <dbReference type="Rhea" id="RHEA:27647"/>
    </physiologicalReaction>
</comment>
<accession>A0A0S2HYL2</accession>
<dbReference type="STRING" id="1307839.L21SP5_01452"/>
<evidence type="ECO:0000256" key="9">
    <source>
        <dbReference type="ARBA" id="ARBA00049893"/>
    </source>
</evidence>
<dbReference type="PATRIC" id="fig|1307839.3.peg.1549"/>
<evidence type="ECO:0000313" key="12">
    <source>
        <dbReference type="Proteomes" id="UP000064893"/>
    </source>
</evidence>
<keyword evidence="4" id="KW-0479">Metal-binding</keyword>
<dbReference type="GO" id="GO:0016787">
    <property type="term" value="F:hydrolase activity"/>
    <property type="evidence" value="ECO:0007669"/>
    <property type="project" value="UniProtKB-KW"/>
</dbReference>
<evidence type="ECO:0000256" key="5">
    <source>
        <dbReference type="ARBA" id="ARBA00022801"/>
    </source>
</evidence>
<dbReference type="InterPro" id="IPR011324">
    <property type="entry name" value="Cytotoxic_necrot_fac-like_cat"/>
</dbReference>
<dbReference type="Pfam" id="PF02578">
    <property type="entry name" value="Cu-oxidase_4"/>
    <property type="match status" value="1"/>
</dbReference>
<dbReference type="NCBIfam" id="TIGR00726">
    <property type="entry name" value="peptidoglycan editing factor PgeF"/>
    <property type="match status" value="1"/>
</dbReference>
<protein>
    <recommendedName>
        <fullName evidence="10">Purine nucleoside phosphorylase</fullName>
    </recommendedName>
</protein>
<dbReference type="OrthoDB" id="4279at2"/>
<evidence type="ECO:0000256" key="6">
    <source>
        <dbReference type="ARBA" id="ARBA00022833"/>
    </source>
</evidence>
<dbReference type="GO" id="GO:0005507">
    <property type="term" value="F:copper ion binding"/>
    <property type="evidence" value="ECO:0007669"/>
    <property type="project" value="TreeGrafter"/>
</dbReference>
<dbReference type="InterPro" id="IPR038371">
    <property type="entry name" value="Cu_polyphenol_OxRdtase_sf"/>
</dbReference>
<dbReference type="EMBL" id="CP013118">
    <property type="protein sequence ID" value="ALO15102.1"/>
    <property type="molecule type" value="Genomic_DNA"/>
</dbReference>
<evidence type="ECO:0000256" key="2">
    <source>
        <dbReference type="ARBA" id="ARBA00007353"/>
    </source>
</evidence>
<comment type="catalytic activity">
    <reaction evidence="9">
        <text>S-methyl-5'-thioadenosine + phosphate = 5-(methylsulfanyl)-alpha-D-ribose 1-phosphate + adenine</text>
        <dbReference type="Rhea" id="RHEA:11852"/>
        <dbReference type="ChEBI" id="CHEBI:16708"/>
        <dbReference type="ChEBI" id="CHEBI:17509"/>
        <dbReference type="ChEBI" id="CHEBI:43474"/>
        <dbReference type="ChEBI" id="CHEBI:58533"/>
        <dbReference type="EC" id="2.4.2.28"/>
    </reaction>
    <physiologicalReaction direction="left-to-right" evidence="9">
        <dbReference type="Rhea" id="RHEA:11853"/>
    </physiologicalReaction>
</comment>
<comment type="catalytic activity">
    <reaction evidence="7">
        <text>adenosine + H2O + H(+) = inosine + NH4(+)</text>
        <dbReference type="Rhea" id="RHEA:24408"/>
        <dbReference type="ChEBI" id="CHEBI:15377"/>
        <dbReference type="ChEBI" id="CHEBI:15378"/>
        <dbReference type="ChEBI" id="CHEBI:16335"/>
        <dbReference type="ChEBI" id="CHEBI:17596"/>
        <dbReference type="ChEBI" id="CHEBI:28938"/>
        <dbReference type="EC" id="3.5.4.4"/>
    </reaction>
    <physiologicalReaction direction="left-to-right" evidence="7">
        <dbReference type="Rhea" id="RHEA:24409"/>
    </physiologicalReaction>
</comment>
<keyword evidence="5" id="KW-0378">Hydrolase</keyword>
<dbReference type="Proteomes" id="UP000064893">
    <property type="component" value="Chromosome"/>
</dbReference>
<dbReference type="Gene3D" id="3.60.140.10">
    <property type="entry name" value="CNF1/YfiH-like putative cysteine hydrolases"/>
    <property type="match status" value="1"/>
</dbReference>
<dbReference type="SUPFAM" id="SSF64438">
    <property type="entry name" value="CNF1/YfiH-like putative cysteine hydrolases"/>
    <property type="match status" value="1"/>
</dbReference>
<keyword evidence="3" id="KW-0808">Transferase</keyword>
<organism evidence="11 12">
    <name type="scientific">Salinivirga cyanobacteriivorans</name>
    <dbReference type="NCBI Taxonomy" id="1307839"/>
    <lineage>
        <taxon>Bacteria</taxon>
        <taxon>Pseudomonadati</taxon>
        <taxon>Bacteroidota</taxon>
        <taxon>Bacteroidia</taxon>
        <taxon>Bacteroidales</taxon>
        <taxon>Salinivirgaceae</taxon>
        <taxon>Salinivirga</taxon>
    </lineage>
</organism>
<evidence type="ECO:0000256" key="4">
    <source>
        <dbReference type="ARBA" id="ARBA00022723"/>
    </source>
</evidence>
<dbReference type="AlphaFoldDB" id="A0A0S2HYL2"/>
<evidence type="ECO:0000256" key="7">
    <source>
        <dbReference type="ARBA" id="ARBA00047989"/>
    </source>
</evidence>
<comment type="catalytic activity">
    <reaction evidence="8">
        <text>adenosine + phosphate = alpha-D-ribose 1-phosphate + adenine</text>
        <dbReference type="Rhea" id="RHEA:27642"/>
        <dbReference type="ChEBI" id="CHEBI:16335"/>
        <dbReference type="ChEBI" id="CHEBI:16708"/>
        <dbReference type="ChEBI" id="CHEBI:43474"/>
        <dbReference type="ChEBI" id="CHEBI:57720"/>
        <dbReference type="EC" id="2.4.2.1"/>
    </reaction>
    <physiologicalReaction direction="left-to-right" evidence="8">
        <dbReference type="Rhea" id="RHEA:27643"/>
    </physiologicalReaction>
</comment>
<dbReference type="KEGG" id="blq:L21SP5_01452"/>
<keyword evidence="6" id="KW-0862">Zinc</keyword>
<comment type="similarity">
    <text evidence="2 10">Belongs to the purine nucleoside phosphorylase YfiH/LACC1 family.</text>
</comment>
<dbReference type="CDD" id="cd16833">
    <property type="entry name" value="YfiH"/>
    <property type="match status" value="1"/>
</dbReference>
<evidence type="ECO:0000313" key="11">
    <source>
        <dbReference type="EMBL" id="ALO15102.1"/>
    </source>
</evidence>
<dbReference type="GO" id="GO:0017061">
    <property type="term" value="F:S-methyl-5-thioadenosine phosphorylase activity"/>
    <property type="evidence" value="ECO:0007669"/>
    <property type="project" value="UniProtKB-EC"/>
</dbReference>
<gene>
    <name evidence="11" type="primary">yfiH</name>
    <name evidence="11" type="ORF">L21SP5_01452</name>
</gene>
<dbReference type="InterPro" id="IPR003730">
    <property type="entry name" value="Cu_polyphenol_OxRdtase"/>
</dbReference>